<keyword evidence="4" id="KW-1185">Reference proteome</keyword>
<accession>A0A517L203</accession>
<feature type="coiled-coil region" evidence="1">
    <location>
        <begin position="148"/>
        <end position="182"/>
    </location>
</feature>
<dbReference type="EMBL" id="CP042187">
    <property type="protein sequence ID" value="QDS69657.1"/>
    <property type="molecule type" value="Genomic_DNA"/>
</dbReference>
<name>A0A517L203_9PEZI</name>
<gene>
    <name evidence="3" type="ORF">FKW77_009449</name>
</gene>
<feature type="compositionally biased region" description="Low complexity" evidence="2">
    <location>
        <begin position="212"/>
        <end position="222"/>
    </location>
</feature>
<protein>
    <submittedName>
        <fullName evidence="3">Uncharacterized protein</fullName>
    </submittedName>
</protein>
<dbReference type="AlphaFoldDB" id="A0A517L203"/>
<proteinExistence type="predicted"/>
<keyword evidence="1" id="KW-0175">Coiled coil</keyword>
<evidence type="ECO:0000313" key="4">
    <source>
        <dbReference type="Proteomes" id="UP000316270"/>
    </source>
</evidence>
<sequence length="506" mass="57609">MAVDDEGSDDGRAGRVPILNWAPGADRQPRNLHQWPAHRTKKRQNVDFSPLSERWDRTGLAPQLEVTTDRGLLSSIKGARRRRDIVLGKRVFVLNQRTSYRYQRDAAHKARNKFLLAAKNLRSRLEKQGIDTGSCVEYKYFEDAFAELGVFNQNLDKMENKLQEADKDLDKGESKLSVEEKKVYNALTRYVEHSPSRPLIVSEPPKMPSLQSSSDSSSSSDSEPLAEEYYGAAGTVKILHDRLHNRQIQHLQDESVRQIDMELGKTLHPPEKEFRKGYLIGLSALYAELLKAKKRSTSLKKACKEAEIDLEADGESRSCSEALHLTPEFERRLIRHAAALDDTEEQKVLLTNFFSGYMDPKTKVSDWLVDLPQRDSSDSLEFPEIKHLGDKRPSQDSEVVAPNAPSSRIYPDYSNNRTSMVPDISSDQARIDGMLDWSVRSSRKLFPINDFAGKAPDDKRRYSDSRIERPAFTSLEDMVLFTRWVPKRPNSAIAAFTLNKGARYDH</sequence>
<dbReference type="Proteomes" id="UP000316270">
    <property type="component" value="Chromosome 3"/>
</dbReference>
<evidence type="ECO:0000256" key="2">
    <source>
        <dbReference type="SAM" id="MobiDB-lite"/>
    </source>
</evidence>
<feature type="region of interest" description="Disordered" evidence="2">
    <location>
        <begin position="195"/>
        <end position="225"/>
    </location>
</feature>
<reference evidence="3 4" key="1">
    <citation type="submission" date="2019-07" db="EMBL/GenBank/DDBJ databases">
        <title>Finished genome of Venturia effusa.</title>
        <authorList>
            <person name="Young C.A."/>
            <person name="Cox M.P."/>
            <person name="Ganley A.R.D."/>
            <person name="David W.J."/>
        </authorList>
    </citation>
    <scope>NUCLEOTIDE SEQUENCE [LARGE SCALE GENOMIC DNA]</scope>
    <source>
        <strain evidence="4">albino</strain>
    </source>
</reference>
<feature type="region of interest" description="Disordered" evidence="2">
    <location>
        <begin position="386"/>
        <end position="421"/>
    </location>
</feature>
<evidence type="ECO:0000313" key="3">
    <source>
        <dbReference type="EMBL" id="QDS69657.1"/>
    </source>
</evidence>
<evidence type="ECO:0000256" key="1">
    <source>
        <dbReference type="SAM" id="Coils"/>
    </source>
</evidence>
<feature type="compositionally biased region" description="Basic and acidic residues" evidence="2">
    <location>
        <begin position="386"/>
        <end position="395"/>
    </location>
</feature>
<dbReference type="STRING" id="50376.A0A517L203"/>
<organism evidence="3 4">
    <name type="scientific">Venturia effusa</name>
    <dbReference type="NCBI Taxonomy" id="50376"/>
    <lineage>
        <taxon>Eukaryota</taxon>
        <taxon>Fungi</taxon>
        <taxon>Dikarya</taxon>
        <taxon>Ascomycota</taxon>
        <taxon>Pezizomycotina</taxon>
        <taxon>Dothideomycetes</taxon>
        <taxon>Pleosporomycetidae</taxon>
        <taxon>Venturiales</taxon>
        <taxon>Venturiaceae</taxon>
        <taxon>Venturia</taxon>
    </lineage>
</organism>
<feature type="region of interest" description="Disordered" evidence="2">
    <location>
        <begin position="1"/>
        <end position="43"/>
    </location>
</feature>